<keyword evidence="3" id="KW-1185">Reference proteome</keyword>
<evidence type="ECO:0000313" key="2">
    <source>
        <dbReference type="EMBL" id="CAB1450951.1"/>
    </source>
</evidence>
<dbReference type="Proteomes" id="UP001153269">
    <property type="component" value="Unassembled WGS sequence"/>
</dbReference>
<protein>
    <submittedName>
        <fullName evidence="2">Uncharacterized protein</fullName>
    </submittedName>
</protein>
<proteinExistence type="predicted"/>
<dbReference type="EMBL" id="CADEAL010004070">
    <property type="protein sequence ID" value="CAB1450951.1"/>
    <property type="molecule type" value="Genomic_DNA"/>
</dbReference>
<organism evidence="2 3">
    <name type="scientific">Pleuronectes platessa</name>
    <name type="common">European plaice</name>
    <dbReference type="NCBI Taxonomy" id="8262"/>
    <lineage>
        <taxon>Eukaryota</taxon>
        <taxon>Metazoa</taxon>
        <taxon>Chordata</taxon>
        <taxon>Craniata</taxon>
        <taxon>Vertebrata</taxon>
        <taxon>Euteleostomi</taxon>
        <taxon>Actinopterygii</taxon>
        <taxon>Neopterygii</taxon>
        <taxon>Teleostei</taxon>
        <taxon>Neoteleostei</taxon>
        <taxon>Acanthomorphata</taxon>
        <taxon>Carangaria</taxon>
        <taxon>Pleuronectiformes</taxon>
        <taxon>Pleuronectoidei</taxon>
        <taxon>Pleuronectidae</taxon>
        <taxon>Pleuronectes</taxon>
    </lineage>
</organism>
<evidence type="ECO:0000256" key="1">
    <source>
        <dbReference type="SAM" id="MobiDB-lite"/>
    </source>
</evidence>
<dbReference type="AlphaFoldDB" id="A0A9N7VEN3"/>
<accession>A0A9N7VEN3</accession>
<sequence length="99" mass="10874">MAACAATASRNRKSIVRENFTLNMARKKLPAFWSARRNAYSQAGRADRTRLMLVRSSERLQPGPTSGPDPLNAGPLVGPACSRAGRAGWRTRAFEEEEV</sequence>
<feature type="region of interest" description="Disordered" evidence="1">
    <location>
        <begin position="59"/>
        <end position="78"/>
    </location>
</feature>
<reference evidence="2" key="1">
    <citation type="submission" date="2020-03" db="EMBL/GenBank/DDBJ databases">
        <authorList>
            <person name="Weist P."/>
        </authorList>
    </citation>
    <scope>NUCLEOTIDE SEQUENCE</scope>
</reference>
<comment type="caution">
    <text evidence="2">The sequence shown here is derived from an EMBL/GenBank/DDBJ whole genome shotgun (WGS) entry which is preliminary data.</text>
</comment>
<name>A0A9N7VEN3_PLEPL</name>
<gene>
    <name evidence="2" type="ORF">PLEPLA_LOCUS38643</name>
</gene>
<evidence type="ECO:0000313" key="3">
    <source>
        <dbReference type="Proteomes" id="UP001153269"/>
    </source>
</evidence>